<keyword evidence="3" id="KW-1185">Reference proteome</keyword>
<name>A0ABX1FN64_9PSEU</name>
<proteinExistence type="predicted"/>
<accession>A0ABX1FN64</accession>
<feature type="transmembrane region" description="Helical" evidence="1">
    <location>
        <begin position="32"/>
        <end position="53"/>
    </location>
</feature>
<evidence type="ECO:0000313" key="2">
    <source>
        <dbReference type="EMBL" id="NKE60445.1"/>
    </source>
</evidence>
<organism evidence="2 3">
    <name type="scientific">Lentzea indica</name>
    <dbReference type="NCBI Taxonomy" id="2604800"/>
    <lineage>
        <taxon>Bacteria</taxon>
        <taxon>Bacillati</taxon>
        <taxon>Actinomycetota</taxon>
        <taxon>Actinomycetes</taxon>
        <taxon>Pseudonocardiales</taxon>
        <taxon>Pseudonocardiaceae</taxon>
        <taxon>Lentzea</taxon>
    </lineage>
</organism>
<comment type="caution">
    <text evidence="2">The sequence shown here is derived from an EMBL/GenBank/DDBJ whole genome shotgun (WGS) entry which is preliminary data.</text>
</comment>
<gene>
    <name evidence="2" type="ORF">FXN61_28105</name>
</gene>
<sequence>MLGLVLWQKLRAAFYRFLQDGSLMMHKFSRKFIVVIVGATLVAAGGGAAFAYWSAGGTGTGSGAAGTNAGITVVQTSTVTAMAPGVAAQALSGNFNNTNSGAVYVTTVTASIASVTRTADAIAATLPCDATDYTLANPESTVAAQVAAGSAQGSWGTVDIPTIAFNNKTDANQDGCKSAVVNLTYTIA</sequence>
<protein>
    <recommendedName>
        <fullName evidence="4">SipW-cognate class signal peptide</fullName>
    </recommendedName>
</protein>
<keyword evidence="1" id="KW-0812">Transmembrane</keyword>
<keyword evidence="1" id="KW-0472">Membrane</keyword>
<dbReference type="Proteomes" id="UP001515943">
    <property type="component" value="Unassembled WGS sequence"/>
</dbReference>
<keyword evidence="1" id="KW-1133">Transmembrane helix</keyword>
<evidence type="ECO:0000313" key="3">
    <source>
        <dbReference type="Proteomes" id="UP001515943"/>
    </source>
</evidence>
<evidence type="ECO:0000256" key="1">
    <source>
        <dbReference type="SAM" id="Phobius"/>
    </source>
</evidence>
<dbReference type="RefSeq" id="WP_167977104.1">
    <property type="nucleotide sequence ID" value="NZ_VSRL01000123.1"/>
</dbReference>
<evidence type="ECO:0008006" key="4">
    <source>
        <dbReference type="Google" id="ProtNLM"/>
    </source>
</evidence>
<reference evidence="2 3" key="1">
    <citation type="submission" date="2019-08" db="EMBL/GenBank/DDBJ databases">
        <title>Lentzea from Indian Himalayas.</title>
        <authorList>
            <person name="Mandal S."/>
            <person name="Mallick Gupta A."/>
            <person name="Maiti P.K."/>
            <person name="Sarkar J."/>
            <person name="Mandal S."/>
        </authorList>
    </citation>
    <scope>NUCLEOTIDE SEQUENCE [LARGE SCALE GENOMIC DNA]</scope>
    <source>
        <strain evidence="2 3">PSKA42</strain>
    </source>
</reference>
<dbReference type="EMBL" id="VSRL01000123">
    <property type="protein sequence ID" value="NKE60445.1"/>
    <property type="molecule type" value="Genomic_DNA"/>
</dbReference>